<sequence>MNRSSATDRNRDPINERDAAAYIATITRELAALAEGAGMEVLKYLLEMARDEAQAIALEEKKRRPS</sequence>
<accession>A0A5S9P3Z2</accession>
<keyword evidence="2" id="KW-1185">Reference proteome</keyword>
<dbReference type="AlphaFoldDB" id="A0A5S9P3Z2"/>
<evidence type="ECO:0000313" key="1">
    <source>
        <dbReference type="EMBL" id="CAA0098075.1"/>
    </source>
</evidence>
<proteinExistence type="predicted"/>
<gene>
    <name evidence="1" type="ORF">STARVERO_02236</name>
</gene>
<dbReference type="Proteomes" id="UP000433050">
    <property type="component" value="Unassembled WGS sequence"/>
</dbReference>
<organism evidence="1 2">
    <name type="scientific">Starkeya nomas</name>
    <dbReference type="NCBI Taxonomy" id="2666134"/>
    <lineage>
        <taxon>Bacteria</taxon>
        <taxon>Pseudomonadati</taxon>
        <taxon>Pseudomonadota</taxon>
        <taxon>Alphaproteobacteria</taxon>
        <taxon>Hyphomicrobiales</taxon>
        <taxon>Xanthobacteraceae</taxon>
        <taxon>Starkeya</taxon>
    </lineage>
</organism>
<reference evidence="1 2" key="1">
    <citation type="submission" date="2019-12" db="EMBL/GenBank/DDBJ databases">
        <authorList>
            <person name="Reyes-Prieto M."/>
        </authorList>
    </citation>
    <scope>NUCLEOTIDE SEQUENCE [LARGE SCALE GENOMIC DNA]</scope>
    <source>
        <strain evidence="1">HF14-78462</strain>
    </source>
</reference>
<evidence type="ECO:0000313" key="2">
    <source>
        <dbReference type="Proteomes" id="UP000433050"/>
    </source>
</evidence>
<dbReference type="EMBL" id="CACSAS010000001">
    <property type="protein sequence ID" value="CAA0098075.1"/>
    <property type="molecule type" value="Genomic_DNA"/>
</dbReference>
<protein>
    <submittedName>
        <fullName evidence="1">Uncharacterized protein</fullName>
    </submittedName>
</protein>
<name>A0A5S9P3Z2_9HYPH</name>